<evidence type="ECO:0000313" key="1">
    <source>
        <dbReference type="EMBL" id="EAJ1255024.1"/>
    </source>
</evidence>
<dbReference type="AlphaFoldDB" id="A0A7U8AR81"/>
<dbReference type="EMBL" id="AABVCV010000016">
    <property type="protein sequence ID" value="EAJ1255024.1"/>
    <property type="molecule type" value="Genomic_DNA"/>
</dbReference>
<gene>
    <name evidence="1" type="ORF">A0Y59_07585</name>
</gene>
<dbReference type="Gene3D" id="3.30.40.220">
    <property type="match status" value="1"/>
</dbReference>
<organism evidence="1 2">
    <name type="scientific">Campylobacter lari</name>
    <dbReference type="NCBI Taxonomy" id="201"/>
    <lineage>
        <taxon>Bacteria</taxon>
        <taxon>Pseudomonadati</taxon>
        <taxon>Campylobacterota</taxon>
        <taxon>Epsilonproteobacteria</taxon>
        <taxon>Campylobacterales</taxon>
        <taxon>Campylobacteraceae</taxon>
        <taxon>Campylobacter</taxon>
    </lineage>
</organism>
<accession>A0A7U8AR81</accession>
<dbReference type="Proteomes" id="UP000533324">
    <property type="component" value="Unassembled WGS sequence"/>
</dbReference>
<protein>
    <recommendedName>
        <fullName evidence="3">HNH endonuclease</fullName>
    </recommendedName>
</protein>
<comment type="caution">
    <text evidence="1">The sequence shown here is derived from an EMBL/GenBank/DDBJ whole genome shotgun (WGS) entry which is preliminary data.</text>
</comment>
<proteinExistence type="predicted"/>
<sequence>MADRVDFIKNLGDDVKKSFLRLYLKGAIGSRDIAEKLIDKTSSKFTIFEMIMNQLNLKDTSEVECLKEHYEIVKQKYKIGDKEEDKKFEKADKLVDEKFEEMKKFALWYEKERIDPEERKCYYCGITEEKLEILFKNKIIQSKKPSFNGTLQIERLNPNKGYVEDNCVWACCICNNAKSDMINAKNFQEYFAKRIECFYNSLLSGEISNSFS</sequence>
<evidence type="ECO:0000313" key="2">
    <source>
        <dbReference type="Proteomes" id="UP000533324"/>
    </source>
</evidence>
<reference evidence="1 2" key="1">
    <citation type="submission" date="2018-05" db="EMBL/GenBank/DDBJ databases">
        <authorList>
            <consortium name="PulseNet: The National Subtyping Network for Foodborne Disease Surveillance"/>
            <person name="Tarr C.L."/>
            <person name="Trees E."/>
            <person name="Katz L.S."/>
            <person name="Carleton-Romer H.A."/>
            <person name="Stroika S."/>
            <person name="Kucerova Z."/>
            <person name="Roache K.F."/>
            <person name="Sabol A.L."/>
            <person name="Besser J."/>
            <person name="Gerner-Smidt P."/>
        </authorList>
    </citation>
    <scope>NUCLEOTIDE SEQUENCE [LARGE SCALE GENOMIC DNA]</scope>
    <source>
        <strain evidence="1 2">1988D-2602</strain>
    </source>
</reference>
<evidence type="ECO:0008006" key="3">
    <source>
        <dbReference type="Google" id="ProtNLM"/>
    </source>
</evidence>
<name>A0A7U8AR81_CAMLA</name>